<feature type="region of interest" description="Disordered" evidence="10">
    <location>
        <begin position="678"/>
        <end position="705"/>
    </location>
</feature>
<keyword evidence="4" id="KW-0677">Repeat</keyword>
<keyword evidence="5" id="KW-0547">Nucleotide-binding</keyword>
<dbReference type="EC" id="2.7.11.1" evidence="1"/>
<evidence type="ECO:0000256" key="9">
    <source>
        <dbReference type="ARBA" id="ARBA00048679"/>
    </source>
</evidence>
<feature type="compositionally biased region" description="Basic residues" evidence="10">
    <location>
        <begin position="1"/>
        <end position="12"/>
    </location>
</feature>
<keyword evidence="11" id="KW-1133">Transmembrane helix</keyword>
<name>A0ABX8CHM4_9NOCA</name>
<dbReference type="GO" id="GO:0016301">
    <property type="term" value="F:kinase activity"/>
    <property type="evidence" value="ECO:0007669"/>
    <property type="project" value="UniProtKB-KW"/>
</dbReference>
<sequence>MPRPASQRHHHDQKCPTRASATRRTFRCAPVTRYPFRGSHARTRRDVRRLPDLAKTGSRRDGRGLSGPRPRPATIRGIETADPARRRTSPPGPVPARGRYGCALQHPNIVTVYARGEEDDRLWISMTFVDGSDVARALRDGPLHPARAVRIIAETAAALDHAHDTGILHRDVKPANILLADGRPERVLLTDFGIAKSLDESRQLTQNGEILASFQYAAPERLTRPAEADRRADVYSLGCTLFHMLTGEAPYPGQNVGQIVYGHAYEPVPVPSDRNPTLPQGFDELIARAMAKDPERRFPTCTHLAWSASRILRQNTTPHTGLSTSVHRSGPRSLVTQPGHNATTMPPAPLPARPTGPPPTRRDNEPGAARQTTGPAPTLPATGPAPARQATGSAPTRWVTGTAPTRQNTGPAPTLRNTGPAPTRLVTGPMPAEQHDAIGIGARTGSDIGTGSDTGTGTGVGTTNPGKRGTVVRIVVAFALVVIVAGLGYWVVHTGDHQPSPKSDATTSQSPTTTPATDTSVTDTPTVTTDKPIVTTPTAQPAKTIPVPNVVGMAITQAKARLEKDGFTVKTVQREDKRDKGTVVELAPAAGSEQPAGATITVYVASGPTTITVPTLTGLSPDAVTTALKAAGWSGSVKQIYAAVTDSAKIGKVIDQNPTAGTAVAPDLTITITVGANTTSTSPTTTPPKTTPATIMPPTTTASTY</sequence>
<comment type="catalytic activity">
    <reaction evidence="8">
        <text>L-threonyl-[protein] + ATP = O-phospho-L-threonyl-[protein] + ADP + H(+)</text>
        <dbReference type="Rhea" id="RHEA:46608"/>
        <dbReference type="Rhea" id="RHEA-COMP:11060"/>
        <dbReference type="Rhea" id="RHEA-COMP:11605"/>
        <dbReference type="ChEBI" id="CHEBI:15378"/>
        <dbReference type="ChEBI" id="CHEBI:30013"/>
        <dbReference type="ChEBI" id="CHEBI:30616"/>
        <dbReference type="ChEBI" id="CHEBI:61977"/>
        <dbReference type="ChEBI" id="CHEBI:456216"/>
        <dbReference type="EC" id="2.7.11.1"/>
    </reaction>
</comment>
<dbReference type="InterPro" id="IPR008271">
    <property type="entry name" value="Ser/Thr_kinase_AS"/>
</dbReference>
<keyword evidence="6 14" id="KW-0418">Kinase</keyword>
<evidence type="ECO:0000256" key="2">
    <source>
        <dbReference type="ARBA" id="ARBA00022527"/>
    </source>
</evidence>
<evidence type="ECO:0000313" key="15">
    <source>
        <dbReference type="Proteomes" id="UP000683310"/>
    </source>
</evidence>
<feature type="region of interest" description="Disordered" evidence="10">
    <location>
        <begin position="37"/>
        <end position="100"/>
    </location>
</feature>
<keyword evidence="11" id="KW-0812">Transmembrane</keyword>
<evidence type="ECO:0000313" key="14">
    <source>
        <dbReference type="EMBL" id="QVI18796.1"/>
    </source>
</evidence>
<comment type="catalytic activity">
    <reaction evidence="9">
        <text>L-seryl-[protein] + ATP = O-phospho-L-seryl-[protein] + ADP + H(+)</text>
        <dbReference type="Rhea" id="RHEA:17989"/>
        <dbReference type="Rhea" id="RHEA-COMP:9863"/>
        <dbReference type="Rhea" id="RHEA-COMP:11604"/>
        <dbReference type="ChEBI" id="CHEBI:15378"/>
        <dbReference type="ChEBI" id="CHEBI:29999"/>
        <dbReference type="ChEBI" id="CHEBI:30616"/>
        <dbReference type="ChEBI" id="CHEBI:83421"/>
        <dbReference type="ChEBI" id="CHEBI:456216"/>
        <dbReference type="EC" id="2.7.11.1"/>
    </reaction>
</comment>
<dbReference type="SUPFAM" id="SSF56112">
    <property type="entry name" value="Protein kinase-like (PK-like)"/>
    <property type="match status" value="1"/>
</dbReference>
<dbReference type="SMART" id="SM00740">
    <property type="entry name" value="PASTA"/>
    <property type="match status" value="2"/>
</dbReference>
<dbReference type="PANTHER" id="PTHR43289:SF6">
    <property type="entry name" value="SERINE_THREONINE-PROTEIN KINASE NEKL-3"/>
    <property type="match status" value="1"/>
</dbReference>
<dbReference type="EMBL" id="CP074371">
    <property type="protein sequence ID" value="QVI18796.1"/>
    <property type="molecule type" value="Genomic_DNA"/>
</dbReference>
<organism evidence="14 15">
    <name type="scientific">Nocardia tengchongensis</name>
    <dbReference type="NCBI Taxonomy" id="2055889"/>
    <lineage>
        <taxon>Bacteria</taxon>
        <taxon>Bacillati</taxon>
        <taxon>Actinomycetota</taxon>
        <taxon>Actinomycetes</taxon>
        <taxon>Mycobacteriales</taxon>
        <taxon>Nocardiaceae</taxon>
        <taxon>Nocardia</taxon>
    </lineage>
</organism>
<feature type="domain" description="PASTA" evidence="13">
    <location>
        <begin position="607"/>
        <end position="676"/>
    </location>
</feature>
<feature type="compositionally biased region" description="Basic and acidic residues" evidence="10">
    <location>
        <begin position="48"/>
        <end position="63"/>
    </location>
</feature>
<evidence type="ECO:0000256" key="3">
    <source>
        <dbReference type="ARBA" id="ARBA00022679"/>
    </source>
</evidence>
<dbReference type="InterPro" id="IPR011009">
    <property type="entry name" value="Kinase-like_dom_sf"/>
</dbReference>
<keyword evidence="7" id="KW-0067">ATP-binding</keyword>
<feature type="compositionally biased region" description="Pro residues" evidence="10">
    <location>
        <begin position="346"/>
        <end position="359"/>
    </location>
</feature>
<dbReference type="CDD" id="cd06577">
    <property type="entry name" value="PASTA_pknB"/>
    <property type="match status" value="2"/>
</dbReference>
<dbReference type="Gene3D" id="1.10.510.10">
    <property type="entry name" value="Transferase(Phosphotransferase) domain 1"/>
    <property type="match status" value="1"/>
</dbReference>
<feature type="region of interest" description="Disordered" evidence="10">
    <location>
        <begin position="1"/>
        <end position="23"/>
    </location>
</feature>
<evidence type="ECO:0000256" key="11">
    <source>
        <dbReference type="SAM" id="Phobius"/>
    </source>
</evidence>
<evidence type="ECO:0000256" key="8">
    <source>
        <dbReference type="ARBA" id="ARBA00047899"/>
    </source>
</evidence>
<feature type="region of interest" description="Disordered" evidence="10">
    <location>
        <begin position="444"/>
        <end position="467"/>
    </location>
</feature>
<dbReference type="PANTHER" id="PTHR43289">
    <property type="entry name" value="MITOGEN-ACTIVATED PROTEIN KINASE KINASE KINASE 20-RELATED"/>
    <property type="match status" value="1"/>
</dbReference>
<evidence type="ECO:0000256" key="4">
    <source>
        <dbReference type="ARBA" id="ARBA00022737"/>
    </source>
</evidence>
<feature type="compositionally biased region" description="Low complexity" evidence="10">
    <location>
        <begin position="505"/>
        <end position="539"/>
    </location>
</feature>
<feature type="region of interest" description="Disordered" evidence="10">
    <location>
        <begin position="497"/>
        <end position="540"/>
    </location>
</feature>
<dbReference type="Pfam" id="PF03793">
    <property type="entry name" value="PASTA"/>
    <property type="match status" value="2"/>
</dbReference>
<feature type="domain" description="PASTA" evidence="13">
    <location>
        <begin position="540"/>
        <end position="606"/>
    </location>
</feature>
<feature type="compositionally biased region" description="Low complexity" evidence="10">
    <location>
        <begin position="691"/>
        <end position="705"/>
    </location>
</feature>
<dbReference type="PROSITE" id="PS00108">
    <property type="entry name" value="PROTEIN_KINASE_ST"/>
    <property type="match status" value="1"/>
</dbReference>
<dbReference type="SMART" id="SM00220">
    <property type="entry name" value="S_TKc"/>
    <property type="match status" value="1"/>
</dbReference>
<keyword evidence="2" id="KW-0723">Serine/threonine-protein kinase</keyword>
<keyword evidence="15" id="KW-1185">Reference proteome</keyword>
<dbReference type="Gene3D" id="3.30.10.20">
    <property type="match status" value="2"/>
</dbReference>
<protein>
    <recommendedName>
        <fullName evidence="1">non-specific serine/threonine protein kinase</fullName>
        <ecNumber evidence="1">2.7.11.1</ecNumber>
    </recommendedName>
</protein>
<dbReference type="PROSITE" id="PS50011">
    <property type="entry name" value="PROTEIN_KINASE_DOM"/>
    <property type="match status" value="1"/>
</dbReference>
<dbReference type="PROSITE" id="PS51178">
    <property type="entry name" value="PASTA"/>
    <property type="match status" value="2"/>
</dbReference>
<keyword evidence="11" id="KW-0472">Membrane</keyword>
<evidence type="ECO:0000256" key="1">
    <source>
        <dbReference type="ARBA" id="ARBA00012513"/>
    </source>
</evidence>
<dbReference type="Pfam" id="PF00069">
    <property type="entry name" value="Pkinase"/>
    <property type="match status" value="1"/>
</dbReference>
<reference evidence="14 15" key="1">
    <citation type="submission" date="2021-04" db="EMBL/GenBank/DDBJ databases">
        <title>Nocardia tengchongensis.</title>
        <authorList>
            <person name="Zhuang k."/>
            <person name="Ran Y."/>
            <person name="Li W."/>
        </authorList>
    </citation>
    <scope>NUCLEOTIDE SEQUENCE [LARGE SCALE GENOMIC DNA]</scope>
    <source>
        <strain evidence="14 15">CFH S0057</strain>
    </source>
</reference>
<dbReference type="CDD" id="cd14014">
    <property type="entry name" value="STKc_PknB_like"/>
    <property type="match status" value="1"/>
</dbReference>
<accession>A0ABX8CHM4</accession>
<feature type="compositionally biased region" description="Low complexity" evidence="10">
    <location>
        <begin position="372"/>
        <end position="387"/>
    </location>
</feature>
<gene>
    <name evidence="14" type="ORF">KHQ06_19935</name>
</gene>
<dbReference type="InterPro" id="IPR005543">
    <property type="entry name" value="PASTA_dom"/>
</dbReference>
<evidence type="ECO:0000256" key="7">
    <source>
        <dbReference type="ARBA" id="ARBA00022840"/>
    </source>
</evidence>
<dbReference type="InterPro" id="IPR000719">
    <property type="entry name" value="Prot_kinase_dom"/>
</dbReference>
<feature type="region of interest" description="Disordered" evidence="10">
    <location>
        <begin position="315"/>
        <end position="427"/>
    </location>
</feature>
<evidence type="ECO:0000259" key="13">
    <source>
        <dbReference type="PROSITE" id="PS51178"/>
    </source>
</evidence>
<evidence type="ECO:0000259" key="12">
    <source>
        <dbReference type="PROSITE" id="PS50011"/>
    </source>
</evidence>
<feature type="compositionally biased region" description="Polar residues" evidence="10">
    <location>
        <begin position="402"/>
        <end position="417"/>
    </location>
</feature>
<dbReference type="Proteomes" id="UP000683310">
    <property type="component" value="Chromosome"/>
</dbReference>
<feature type="compositionally biased region" description="Polar residues" evidence="10">
    <location>
        <begin position="315"/>
        <end position="327"/>
    </location>
</feature>
<keyword evidence="3" id="KW-0808">Transferase</keyword>
<evidence type="ECO:0000256" key="10">
    <source>
        <dbReference type="SAM" id="MobiDB-lite"/>
    </source>
</evidence>
<proteinExistence type="predicted"/>
<feature type="domain" description="Protein kinase" evidence="12">
    <location>
        <begin position="50"/>
        <end position="322"/>
    </location>
</feature>
<evidence type="ECO:0000256" key="5">
    <source>
        <dbReference type="ARBA" id="ARBA00022741"/>
    </source>
</evidence>
<evidence type="ECO:0000256" key="6">
    <source>
        <dbReference type="ARBA" id="ARBA00022777"/>
    </source>
</evidence>
<feature type="transmembrane region" description="Helical" evidence="11">
    <location>
        <begin position="471"/>
        <end position="492"/>
    </location>
</feature>